<feature type="region of interest" description="Disordered" evidence="6">
    <location>
        <begin position="535"/>
        <end position="572"/>
    </location>
</feature>
<feature type="domain" description="Sodium/calcium exchanger membrane region" evidence="9">
    <location>
        <begin position="251"/>
        <end position="324"/>
    </location>
</feature>
<dbReference type="InterPro" id="IPR005835">
    <property type="entry name" value="NTP_transferase_dom"/>
</dbReference>
<feature type="compositionally biased region" description="Basic and acidic residues" evidence="6">
    <location>
        <begin position="544"/>
        <end position="559"/>
    </location>
</feature>
<dbReference type="Proteomes" id="UP000290289">
    <property type="component" value="Chromosome 17"/>
</dbReference>
<feature type="transmembrane region" description="Helical" evidence="7">
    <location>
        <begin position="296"/>
        <end position="318"/>
    </location>
</feature>
<name>A0A498H8X0_MALDO</name>
<dbReference type="Pfam" id="PF00483">
    <property type="entry name" value="NTP_transferase"/>
    <property type="match status" value="1"/>
</dbReference>
<dbReference type="GO" id="GO:0016020">
    <property type="term" value="C:membrane"/>
    <property type="evidence" value="ECO:0007669"/>
    <property type="project" value="UniProtKB-SubCell"/>
</dbReference>
<organism evidence="10 11">
    <name type="scientific">Malus domestica</name>
    <name type="common">Apple</name>
    <name type="synonym">Pyrus malus</name>
    <dbReference type="NCBI Taxonomy" id="3750"/>
    <lineage>
        <taxon>Eukaryota</taxon>
        <taxon>Viridiplantae</taxon>
        <taxon>Streptophyta</taxon>
        <taxon>Embryophyta</taxon>
        <taxon>Tracheophyta</taxon>
        <taxon>Spermatophyta</taxon>
        <taxon>Magnoliopsida</taxon>
        <taxon>eudicotyledons</taxon>
        <taxon>Gunneridae</taxon>
        <taxon>Pentapetalae</taxon>
        <taxon>rosids</taxon>
        <taxon>fabids</taxon>
        <taxon>Rosales</taxon>
        <taxon>Rosaceae</taxon>
        <taxon>Amygdaloideae</taxon>
        <taxon>Maleae</taxon>
        <taxon>Malus</taxon>
    </lineage>
</organism>
<reference evidence="10 11" key="1">
    <citation type="submission" date="2018-10" db="EMBL/GenBank/DDBJ databases">
        <title>A high-quality apple genome assembly.</title>
        <authorList>
            <person name="Hu J."/>
        </authorList>
    </citation>
    <scope>NUCLEOTIDE SEQUENCE [LARGE SCALE GENOMIC DNA]</scope>
    <source>
        <strain evidence="11">cv. HFTH1</strain>
        <tissue evidence="10">Young leaf</tissue>
    </source>
</reference>
<dbReference type="GO" id="GO:0005978">
    <property type="term" value="P:glycogen biosynthetic process"/>
    <property type="evidence" value="ECO:0007669"/>
    <property type="project" value="InterPro"/>
</dbReference>
<sequence>MDYERFIQAHRETDADITVAALPMDEKRATAFGLMKIDEEGRIIEFAEKPKGEQLKAMKVDTTILGLDDERAKEMPYIASMGIYVVSKNVMLDLLRDKFPGANDFGSEVIPGATSIGLRVQAYLYDGYWEDIGTNEAFSFLQRKLGDNKKTSSRFQSFYFHFMDSDNHYNSNNNDNNSRNNDSATIKINSHAEMGSTQPKSVFEFKDQSLVGGEKHSLDEAPRRALYSGGLGLSFKLVGNHTFGGAISLYATEQLACYTGPTVGGVLNATFGNATGLIISIYALKRGMIRVVQQSLLGSILSNMLLVLGCAFFAGGLVHSQREQVFNKVTIIWCKNLMNRSLSIRIDSLDGGFHYTCKIDLTPWNFWSKKGYKSFEVEGNQGEVCWDLRSAKFGGGPEPCSNFYVALVCDEEIVLLLGDMKKKAYKRTKSRPALVEALLYHKKENVFAKKSFATRVKFDENIKEHDIVVESSTSGSIDPEMWISIDGFVLIHVKNLQWKFRGNQTVMVNMQPVQVFWDVHDWLFSSPGTGHGLFIFKPGPPESESDHDRDGNGGIDSDHSSPYYSTQTSNSTSSDFCLFLHAYKIE</sequence>
<keyword evidence="5 7" id="KW-0472">Membrane</keyword>
<keyword evidence="11" id="KW-1185">Reference proteome</keyword>
<dbReference type="InterPro" id="IPR008586">
    <property type="entry name" value="DUF868_pln"/>
</dbReference>
<dbReference type="GO" id="GO:0055085">
    <property type="term" value="P:transmembrane transport"/>
    <property type="evidence" value="ECO:0007669"/>
    <property type="project" value="InterPro"/>
</dbReference>
<comment type="subcellular location">
    <subcellularLocation>
        <location evidence="1">Membrane</location>
        <topology evidence="1">Multi-pass membrane protein</topology>
    </subcellularLocation>
</comment>
<dbReference type="Gene3D" id="3.90.550.10">
    <property type="entry name" value="Spore Coat Polysaccharide Biosynthesis Protein SpsA, Chain A"/>
    <property type="match status" value="1"/>
</dbReference>
<protein>
    <recommendedName>
        <fullName evidence="12">Nucleotidyl transferase domain-containing protein</fullName>
    </recommendedName>
</protein>
<dbReference type="GO" id="GO:0008878">
    <property type="term" value="F:glucose-1-phosphate adenylyltransferase activity"/>
    <property type="evidence" value="ECO:0007669"/>
    <property type="project" value="InterPro"/>
</dbReference>
<evidence type="ECO:0000256" key="1">
    <source>
        <dbReference type="ARBA" id="ARBA00004141"/>
    </source>
</evidence>
<dbReference type="PROSITE" id="PS00810">
    <property type="entry name" value="ADP_GLC_PYROPHOSPH_3"/>
    <property type="match status" value="1"/>
</dbReference>
<dbReference type="InterPro" id="IPR005836">
    <property type="entry name" value="ADP_Glu_pyroP_CS"/>
</dbReference>
<dbReference type="STRING" id="3750.A0A498H8X0"/>
<comment type="caution">
    <text evidence="10">The sequence shown here is derived from an EMBL/GenBank/DDBJ whole genome shotgun (WGS) entry which is preliminary data.</text>
</comment>
<dbReference type="PANTHER" id="PTHR31972">
    <property type="entry name" value="EXPRESSED PROTEIN"/>
    <property type="match status" value="1"/>
</dbReference>
<feature type="domain" description="Nucleotidyl transferase" evidence="8">
    <location>
        <begin position="1"/>
        <end position="142"/>
    </location>
</feature>
<evidence type="ECO:0000313" key="10">
    <source>
        <dbReference type="EMBL" id="RXH67836.1"/>
    </source>
</evidence>
<dbReference type="AlphaFoldDB" id="A0A498H8X0"/>
<gene>
    <name evidence="10" type="ORF">DVH24_027983</name>
</gene>
<evidence type="ECO:0000259" key="9">
    <source>
        <dbReference type="Pfam" id="PF01699"/>
    </source>
</evidence>
<evidence type="ECO:0000256" key="6">
    <source>
        <dbReference type="SAM" id="MobiDB-lite"/>
    </source>
</evidence>
<feature type="transmembrane region" description="Helical" evidence="7">
    <location>
        <begin position="263"/>
        <end position="284"/>
    </location>
</feature>
<evidence type="ECO:0000313" key="11">
    <source>
        <dbReference type="Proteomes" id="UP000290289"/>
    </source>
</evidence>
<evidence type="ECO:0000256" key="2">
    <source>
        <dbReference type="ARBA" id="ARBA00011680"/>
    </source>
</evidence>
<dbReference type="InterPro" id="IPR004837">
    <property type="entry name" value="NaCa_Exmemb"/>
</dbReference>
<dbReference type="InterPro" id="IPR029044">
    <property type="entry name" value="Nucleotide-diphossugar_trans"/>
</dbReference>
<accession>A0A498H8X0</accession>
<feature type="compositionally biased region" description="Low complexity" evidence="6">
    <location>
        <begin position="560"/>
        <end position="572"/>
    </location>
</feature>
<dbReference type="InterPro" id="IPR044880">
    <property type="entry name" value="NCX_ion-bd_dom_sf"/>
</dbReference>
<keyword evidence="3 7" id="KW-0812">Transmembrane</keyword>
<dbReference type="Gene3D" id="1.20.1420.30">
    <property type="entry name" value="NCX, central ion-binding region"/>
    <property type="match status" value="1"/>
</dbReference>
<keyword evidence="4 7" id="KW-1133">Transmembrane helix</keyword>
<evidence type="ECO:0000256" key="4">
    <source>
        <dbReference type="ARBA" id="ARBA00022989"/>
    </source>
</evidence>
<dbReference type="SUPFAM" id="SSF53448">
    <property type="entry name" value="Nucleotide-diphospho-sugar transferases"/>
    <property type="match status" value="1"/>
</dbReference>
<evidence type="ECO:0000259" key="8">
    <source>
        <dbReference type="Pfam" id="PF00483"/>
    </source>
</evidence>
<evidence type="ECO:0000256" key="5">
    <source>
        <dbReference type="ARBA" id="ARBA00023136"/>
    </source>
</evidence>
<dbReference type="Pfam" id="PF05910">
    <property type="entry name" value="DUF868"/>
    <property type="match status" value="1"/>
</dbReference>
<evidence type="ECO:0000256" key="3">
    <source>
        <dbReference type="ARBA" id="ARBA00022692"/>
    </source>
</evidence>
<dbReference type="PANTHER" id="PTHR31972:SF2">
    <property type="entry name" value="DUF868 FAMILY PROTEIN (DUF868)"/>
    <property type="match status" value="1"/>
</dbReference>
<proteinExistence type="predicted"/>
<dbReference type="Pfam" id="PF01699">
    <property type="entry name" value="Na_Ca_ex"/>
    <property type="match status" value="1"/>
</dbReference>
<evidence type="ECO:0000256" key="7">
    <source>
        <dbReference type="SAM" id="Phobius"/>
    </source>
</evidence>
<evidence type="ECO:0008006" key="12">
    <source>
        <dbReference type="Google" id="ProtNLM"/>
    </source>
</evidence>
<dbReference type="EMBL" id="RDQH01000343">
    <property type="protein sequence ID" value="RXH67836.1"/>
    <property type="molecule type" value="Genomic_DNA"/>
</dbReference>
<comment type="subunit">
    <text evidence="2">Heterotetramer.</text>
</comment>